<dbReference type="EMBL" id="JBHSFW010000001">
    <property type="protein sequence ID" value="MFC4617580.1"/>
    <property type="molecule type" value="Genomic_DNA"/>
</dbReference>
<protein>
    <submittedName>
        <fullName evidence="1">Uncharacterized protein</fullName>
    </submittedName>
</protein>
<reference evidence="2" key="1">
    <citation type="journal article" date="2019" name="Int. J. Syst. Evol. Microbiol.">
        <title>The Global Catalogue of Microorganisms (GCM) 10K type strain sequencing project: providing services to taxonomists for standard genome sequencing and annotation.</title>
        <authorList>
            <consortium name="The Broad Institute Genomics Platform"/>
            <consortium name="The Broad Institute Genome Sequencing Center for Infectious Disease"/>
            <person name="Wu L."/>
            <person name="Ma J."/>
        </authorList>
    </citation>
    <scope>NUCLEOTIDE SEQUENCE [LARGE SCALE GENOMIC DNA]</scope>
    <source>
        <strain evidence="2">CGMCC 1.16306</strain>
    </source>
</reference>
<accession>A0ABV9GK72</accession>
<evidence type="ECO:0000313" key="1">
    <source>
        <dbReference type="EMBL" id="MFC4617580.1"/>
    </source>
</evidence>
<organism evidence="1 2">
    <name type="scientific">Camelliibacillus cellulosilyticus</name>
    <dbReference type="NCBI Taxonomy" id="2174486"/>
    <lineage>
        <taxon>Bacteria</taxon>
        <taxon>Bacillati</taxon>
        <taxon>Bacillota</taxon>
        <taxon>Bacilli</taxon>
        <taxon>Bacillales</taxon>
        <taxon>Sporolactobacillaceae</taxon>
        <taxon>Camelliibacillus</taxon>
    </lineage>
</organism>
<comment type="caution">
    <text evidence="1">The sequence shown here is derived from an EMBL/GenBank/DDBJ whole genome shotgun (WGS) entry which is preliminary data.</text>
</comment>
<proteinExistence type="predicted"/>
<gene>
    <name evidence="1" type="ORF">ACFO4N_02415</name>
</gene>
<name>A0ABV9GK72_9BACL</name>
<keyword evidence="2" id="KW-1185">Reference proteome</keyword>
<sequence length="122" mass="14408">MNRQDLKNKVVRSAGKLLNEKGYVSPVDLFLEMDKLSKKDYEAWRKKQIFYLERVIKGHLNQFSFIMKVLKTYAHEQGLKPSWTAYQSWGKGQKVRLRFSKSGDPNIEKAYATHFVKPRIKK</sequence>
<dbReference type="Proteomes" id="UP001596022">
    <property type="component" value="Unassembled WGS sequence"/>
</dbReference>
<dbReference type="RefSeq" id="WP_376844616.1">
    <property type="nucleotide sequence ID" value="NZ_JBHSFW010000001.1"/>
</dbReference>
<evidence type="ECO:0000313" key="2">
    <source>
        <dbReference type="Proteomes" id="UP001596022"/>
    </source>
</evidence>